<dbReference type="AlphaFoldDB" id="A0A090S2Y7"/>
<dbReference type="InterPro" id="IPR029044">
    <property type="entry name" value="Nucleotide-diphossugar_trans"/>
</dbReference>
<dbReference type="InterPro" id="IPR050834">
    <property type="entry name" value="Glycosyltransf_2"/>
</dbReference>
<keyword evidence="3" id="KW-1185">Reference proteome</keyword>
<name>A0A090S2Y7_9VIBR</name>
<gene>
    <name evidence="2" type="ORF">JCM19235_2769</name>
</gene>
<dbReference type="GO" id="GO:0016740">
    <property type="term" value="F:transferase activity"/>
    <property type="evidence" value="ECO:0007669"/>
    <property type="project" value="UniProtKB-KW"/>
</dbReference>
<dbReference type="OrthoDB" id="9802649at2"/>
<keyword evidence="2" id="KW-0808">Transferase</keyword>
<dbReference type="Proteomes" id="UP000029228">
    <property type="component" value="Unassembled WGS sequence"/>
</dbReference>
<feature type="domain" description="Glycosyltransferase 2-like" evidence="1">
    <location>
        <begin position="8"/>
        <end position="172"/>
    </location>
</feature>
<dbReference type="EMBL" id="BBMR01000011">
    <property type="protein sequence ID" value="GAL22075.1"/>
    <property type="molecule type" value="Genomic_DNA"/>
</dbReference>
<dbReference type="STRING" id="990268.JCM19235_2769"/>
<evidence type="ECO:0000259" key="1">
    <source>
        <dbReference type="Pfam" id="PF00535"/>
    </source>
</evidence>
<protein>
    <submittedName>
        <fullName evidence="2">Glycosyl transferase</fullName>
    </submittedName>
</protein>
<dbReference type="CDD" id="cd00761">
    <property type="entry name" value="Glyco_tranf_GTA_type"/>
    <property type="match status" value="1"/>
</dbReference>
<dbReference type="Pfam" id="PF00535">
    <property type="entry name" value="Glycos_transf_2"/>
    <property type="match status" value="1"/>
</dbReference>
<sequence length="318" mass="36741">MTIKGKVSIIMPCFNPSNDINRAICSCLNQTYKDIEIILVDDGSTVPIESVLDIGLFEKIRVYRKANGGPGSARNYGLGVSDGEFVCFLDADDTYEVDFVERMLDGLLSSNEHYDFAICNYRKVEATGKVLKEFDHSFKVFSSREPFIDFIMGVGITPMSQNKLFRKESLKKDFYPEKYKVHEDVLAISRLLHEGMKFCLVREELFNYFVNPSSTMHSFNKSHIIDRLEVAEEIHSLMNNEHARELYSFYYLNFVIFSSVKHCFMVDGLKGKINALVFCLPLFDKKQLTFSNIFRFGRIHKTKSVICFLVRFLYLLKV</sequence>
<dbReference type="PANTHER" id="PTHR43685">
    <property type="entry name" value="GLYCOSYLTRANSFERASE"/>
    <property type="match status" value="1"/>
</dbReference>
<dbReference type="InterPro" id="IPR001173">
    <property type="entry name" value="Glyco_trans_2-like"/>
</dbReference>
<evidence type="ECO:0000313" key="2">
    <source>
        <dbReference type="EMBL" id="GAL22075.1"/>
    </source>
</evidence>
<dbReference type="PANTHER" id="PTHR43685:SF2">
    <property type="entry name" value="GLYCOSYLTRANSFERASE 2-LIKE DOMAIN-CONTAINING PROTEIN"/>
    <property type="match status" value="1"/>
</dbReference>
<accession>A0A090S2Y7</accession>
<evidence type="ECO:0000313" key="3">
    <source>
        <dbReference type="Proteomes" id="UP000029228"/>
    </source>
</evidence>
<organism evidence="2 3">
    <name type="scientific">Vibrio maritimus</name>
    <dbReference type="NCBI Taxonomy" id="990268"/>
    <lineage>
        <taxon>Bacteria</taxon>
        <taxon>Pseudomonadati</taxon>
        <taxon>Pseudomonadota</taxon>
        <taxon>Gammaproteobacteria</taxon>
        <taxon>Vibrionales</taxon>
        <taxon>Vibrionaceae</taxon>
        <taxon>Vibrio</taxon>
    </lineage>
</organism>
<reference evidence="2 3" key="1">
    <citation type="submission" date="2014-09" db="EMBL/GenBank/DDBJ databases">
        <title>Vibrio maritimus JCM 19235. (C45) whole genome shotgun sequence.</title>
        <authorList>
            <person name="Sawabe T."/>
            <person name="Meirelles P."/>
            <person name="Nakanishi M."/>
            <person name="Sayaka M."/>
            <person name="Hattori M."/>
            <person name="Ohkuma M."/>
        </authorList>
    </citation>
    <scope>NUCLEOTIDE SEQUENCE [LARGE SCALE GENOMIC DNA]</scope>
    <source>
        <strain evidence="3">JCM19235</strain>
    </source>
</reference>
<comment type="caution">
    <text evidence="2">The sequence shown here is derived from an EMBL/GenBank/DDBJ whole genome shotgun (WGS) entry which is preliminary data.</text>
</comment>
<proteinExistence type="predicted"/>
<dbReference type="Gene3D" id="3.90.550.10">
    <property type="entry name" value="Spore Coat Polysaccharide Biosynthesis Protein SpsA, Chain A"/>
    <property type="match status" value="1"/>
</dbReference>
<dbReference type="SUPFAM" id="SSF53448">
    <property type="entry name" value="Nucleotide-diphospho-sugar transferases"/>
    <property type="match status" value="1"/>
</dbReference>